<accession>A0A3N2BAN8</accession>
<reference evidence="2 3" key="1">
    <citation type="submission" date="2018-11" db="EMBL/GenBank/DDBJ databases">
        <title>Sequencing the genomes of 1000 actinobacteria strains.</title>
        <authorList>
            <person name="Klenk H.-P."/>
        </authorList>
    </citation>
    <scope>NUCLEOTIDE SEQUENCE [LARGE SCALE GENOMIC DNA]</scope>
    <source>
        <strain evidence="2 3">DSM 11294</strain>
    </source>
</reference>
<sequence length="79" mass="8317">MTNDEIPAVQVLRGGPDEVDLAALTAVLSAYQAAQSAAPASEPARPDHRAAPVSAWSSRARGLRPPVHPGPGAWRWSRP</sequence>
<proteinExistence type="predicted"/>
<dbReference type="AlphaFoldDB" id="A0A3N2BAN8"/>
<dbReference type="GO" id="GO:0004658">
    <property type="term" value="F:propionyl-CoA carboxylase activity"/>
    <property type="evidence" value="ECO:0007669"/>
    <property type="project" value="InterPro"/>
</dbReference>
<gene>
    <name evidence="2" type="ORF">EDD31_0481</name>
</gene>
<dbReference type="OrthoDB" id="5149134at2"/>
<dbReference type="InterPro" id="IPR032716">
    <property type="entry name" value="ACC_epsilon"/>
</dbReference>
<dbReference type="GO" id="GO:0003989">
    <property type="term" value="F:acetyl-CoA carboxylase activity"/>
    <property type="evidence" value="ECO:0007669"/>
    <property type="project" value="InterPro"/>
</dbReference>
<dbReference type="RefSeq" id="WP_123302743.1">
    <property type="nucleotide sequence ID" value="NZ_RKHK01000001.1"/>
</dbReference>
<evidence type="ECO:0000256" key="1">
    <source>
        <dbReference type="SAM" id="MobiDB-lite"/>
    </source>
</evidence>
<comment type="caution">
    <text evidence="2">The sequence shown here is derived from an EMBL/GenBank/DDBJ whole genome shotgun (WGS) entry which is preliminary data.</text>
</comment>
<protein>
    <submittedName>
        <fullName evidence="2">Acyl-CoA carboxylase epsilon subunit-like protein</fullName>
    </submittedName>
</protein>
<dbReference type="EMBL" id="RKHK01000001">
    <property type="protein sequence ID" value="ROR72134.1"/>
    <property type="molecule type" value="Genomic_DNA"/>
</dbReference>
<organism evidence="2 3">
    <name type="scientific">Bogoriella caseilytica</name>
    <dbReference type="NCBI Taxonomy" id="56055"/>
    <lineage>
        <taxon>Bacteria</taxon>
        <taxon>Bacillati</taxon>
        <taxon>Actinomycetota</taxon>
        <taxon>Actinomycetes</taxon>
        <taxon>Micrococcales</taxon>
        <taxon>Bogoriellaceae</taxon>
        <taxon>Bogoriella</taxon>
    </lineage>
</organism>
<dbReference type="Pfam" id="PF13822">
    <property type="entry name" value="ACC_epsilon"/>
    <property type="match status" value="1"/>
</dbReference>
<dbReference type="Proteomes" id="UP000280668">
    <property type="component" value="Unassembled WGS sequence"/>
</dbReference>
<evidence type="ECO:0000313" key="3">
    <source>
        <dbReference type="Proteomes" id="UP000280668"/>
    </source>
</evidence>
<evidence type="ECO:0000313" key="2">
    <source>
        <dbReference type="EMBL" id="ROR72134.1"/>
    </source>
</evidence>
<feature type="region of interest" description="Disordered" evidence="1">
    <location>
        <begin position="35"/>
        <end position="79"/>
    </location>
</feature>
<keyword evidence="3" id="KW-1185">Reference proteome</keyword>
<name>A0A3N2BAN8_9MICO</name>